<protein>
    <submittedName>
        <fullName evidence="1">Uncharacterized protein</fullName>
    </submittedName>
</protein>
<organism evidence="1 2">
    <name type="scientific">Alcaligenes faecalis</name>
    <dbReference type="NCBI Taxonomy" id="511"/>
    <lineage>
        <taxon>Bacteria</taxon>
        <taxon>Pseudomonadati</taxon>
        <taxon>Pseudomonadota</taxon>
        <taxon>Betaproteobacteria</taxon>
        <taxon>Burkholderiales</taxon>
        <taxon>Alcaligenaceae</taxon>
        <taxon>Alcaligenes</taxon>
    </lineage>
</organism>
<reference evidence="1 2" key="1">
    <citation type="submission" date="2018-05" db="EMBL/GenBank/DDBJ databases">
        <title>Genome Sequence of an Efficient Indole-Degrading Bacterium, Alcaligenes sp.YBY.</title>
        <authorList>
            <person name="Yang B."/>
        </authorList>
    </citation>
    <scope>NUCLEOTIDE SEQUENCE [LARGE SCALE GENOMIC DNA]</scope>
    <source>
        <strain evidence="1 2">YBY</strain>
    </source>
</reference>
<dbReference type="EMBL" id="QEXO01000001">
    <property type="protein sequence ID" value="PWE15612.1"/>
    <property type="molecule type" value="Genomic_DNA"/>
</dbReference>
<evidence type="ECO:0000313" key="2">
    <source>
        <dbReference type="Proteomes" id="UP000245216"/>
    </source>
</evidence>
<gene>
    <name evidence="1" type="ORF">DF183_02445</name>
</gene>
<proteinExistence type="predicted"/>
<accession>A0A2U2BNN1</accession>
<sequence length="150" mass="16612">MQVDQFVEQFRRALADADPRATVTARVRLLLPIIEQRLANGSSYAAVVEDLNAAGIPISHSFFSKALWRLRQSKKPHTSTTEVPILTQPSHSVAAPPITSTTPVLRTEAVQGRPNAIESPADLRKYREMNIDLDALREEGRAMRAKPKSS</sequence>
<dbReference type="Proteomes" id="UP000245216">
    <property type="component" value="Unassembled WGS sequence"/>
</dbReference>
<reference evidence="1 2" key="2">
    <citation type="submission" date="2018-05" db="EMBL/GenBank/DDBJ databases">
        <authorList>
            <person name="Lanie J.A."/>
            <person name="Ng W.-L."/>
            <person name="Kazmierczak K.M."/>
            <person name="Andrzejewski T.M."/>
            <person name="Davidsen T.M."/>
            <person name="Wayne K.J."/>
            <person name="Tettelin H."/>
            <person name="Glass J.I."/>
            <person name="Rusch D."/>
            <person name="Podicherti R."/>
            <person name="Tsui H.-C.T."/>
            <person name="Winkler M.E."/>
        </authorList>
    </citation>
    <scope>NUCLEOTIDE SEQUENCE [LARGE SCALE GENOMIC DNA]</scope>
    <source>
        <strain evidence="1 2">YBY</strain>
    </source>
</reference>
<name>A0A2U2BNN1_ALCFA</name>
<dbReference type="RefSeq" id="WP_109088312.1">
    <property type="nucleotide sequence ID" value="NZ_QEXO01000001.1"/>
</dbReference>
<evidence type="ECO:0000313" key="1">
    <source>
        <dbReference type="EMBL" id="PWE15612.1"/>
    </source>
</evidence>
<dbReference type="AlphaFoldDB" id="A0A2U2BNN1"/>
<comment type="caution">
    <text evidence="1">The sequence shown here is derived from an EMBL/GenBank/DDBJ whole genome shotgun (WGS) entry which is preliminary data.</text>
</comment>